<keyword evidence="4" id="KW-0472">Membrane</keyword>
<feature type="signal peptide" evidence="5">
    <location>
        <begin position="1"/>
        <end position="27"/>
    </location>
</feature>
<feature type="transmembrane region" description="Helical" evidence="4">
    <location>
        <begin position="238"/>
        <end position="263"/>
    </location>
</feature>
<feature type="chain" id="PRO_5020853987" description="diguanylate cyclase" evidence="5">
    <location>
        <begin position="28"/>
        <end position="607"/>
    </location>
</feature>
<comment type="caution">
    <text evidence="7">The sequence shown here is derived from an EMBL/GenBank/DDBJ whole genome shotgun (WGS) entry which is preliminary data.</text>
</comment>
<keyword evidence="4" id="KW-1133">Transmembrane helix</keyword>
<dbReference type="CDD" id="cd01949">
    <property type="entry name" value="GGDEF"/>
    <property type="match status" value="1"/>
</dbReference>
<feature type="transmembrane region" description="Helical" evidence="4">
    <location>
        <begin position="357"/>
        <end position="376"/>
    </location>
</feature>
<dbReference type="FunFam" id="3.30.70.270:FF:000001">
    <property type="entry name" value="Diguanylate cyclase domain protein"/>
    <property type="match status" value="1"/>
</dbReference>
<dbReference type="InterPro" id="IPR000160">
    <property type="entry name" value="GGDEF_dom"/>
</dbReference>
<keyword evidence="3" id="KW-0175">Coiled coil</keyword>
<evidence type="ECO:0000256" key="4">
    <source>
        <dbReference type="SAM" id="Phobius"/>
    </source>
</evidence>
<dbReference type="Gene3D" id="2.60.120.260">
    <property type="entry name" value="Galactose-binding domain-like"/>
    <property type="match status" value="1"/>
</dbReference>
<feature type="transmembrane region" description="Helical" evidence="4">
    <location>
        <begin position="382"/>
        <end position="399"/>
    </location>
</feature>
<dbReference type="InterPro" id="IPR050469">
    <property type="entry name" value="Diguanylate_Cyclase"/>
</dbReference>
<dbReference type="InterPro" id="IPR043128">
    <property type="entry name" value="Rev_trsase/Diguanyl_cyclase"/>
</dbReference>
<evidence type="ECO:0000313" key="7">
    <source>
        <dbReference type="EMBL" id="TCL09750.1"/>
    </source>
</evidence>
<evidence type="ECO:0000256" key="2">
    <source>
        <dbReference type="ARBA" id="ARBA00034247"/>
    </source>
</evidence>
<evidence type="ECO:0000256" key="5">
    <source>
        <dbReference type="SAM" id="SignalP"/>
    </source>
</evidence>
<comment type="catalytic activity">
    <reaction evidence="2">
        <text>2 GTP = 3',3'-c-di-GMP + 2 diphosphate</text>
        <dbReference type="Rhea" id="RHEA:24898"/>
        <dbReference type="ChEBI" id="CHEBI:33019"/>
        <dbReference type="ChEBI" id="CHEBI:37565"/>
        <dbReference type="ChEBI" id="CHEBI:58805"/>
        <dbReference type="EC" id="2.7.7.65"/>
    </reaction>
</comment>
<organism evidence="7 8">
    <name type="scientific">Shimia isoporae</name>
    <dbReference type="NCBI Taxonomy" id="647720"/>
    <lineage>
        <taxon>Bacteria</taxon>
        <taxon>Pseudomonadati</taxon>
        <taxon>Pseudomonadota</taxon>
        <taxon>Alphaproteobacteria</taxon>
        <taxon>Rhodobacterales</taxon>
        <taxon>Roseobacteraceae</taxon>
    </lineage>
</organism>
<feature type="transmembrane region" description="Helical" evidence="4">
    <location>
        <begin position="330"/>
        <end position="350"/>
    </location>
</feature>
<protein>
    <recommendedName>
        <fullName evidence="1">diguanylate cyclase</fullName>
        <ecNumber evidence="1">2.7.7.65</ecNumber>
    </recommendedName>
</protein>
<evidence type="ECO:0000313" key="8">
    <source>
        <dbReference type="Proteomes" id="UP000295673"/>
    </source>
</evidence>
<accession>A0A4V2Q448</accession>
<reference evidence="7 8" key="1">
    <citation type="submission" date="2019-03" db="EMBL/GenBank/DDBJ databases">
        <title>Genomic Encyclopedia of Archaeal and Bacterial Type Strains, Phase II (KMG-II): from individual species to whole genera.</title>
        <authorList>
            <person name="Goeker M."/>
        </authorList>
    </citation>
    <scope>NUCLEOTIDE SEQUENCE [LARGE SCALE GENOMIC DNA]</scope>
    <source>
        <strain evidence="7 8">DSM 26433</strain>
    </source>
</reference>
<dbReference type="PROSITE" id="PS50887">
    <property type="entry name" value="GGDEF"/>
    <property type="match status" value="1"/>
</dbReference>
<dbReference type="Gene3D" id="3.30.70.270">
    <property type="match status" value="1"/>
</dbReference>
<dbReference type="InterPro" id="IPR029787">
    <property type="entry name" value="Nucleotide_cyclase"/>
</dbReference>
<dbReference type="GO" id="GO:0052621">
    <property type="term" value="F:diguanylate cyclase activity"/>
    <property type="evidence" value="ECO:0007669"/>
    <property type="project" value="UniProtKB-EC"/>
</dbReference>
<evidence type="ECO:0000256" key="3">
    <source>
        <dbReference type="SAM" id="Coils"/>
    </source>
</evidence>
<dbReference type="SMART" id="SM00267">
    <property type="entry name" value="GGDEF"/>
    <property type="match status" value="1"/>
</dbReference>
<feature type="transmembrane region" description="Helical" evidence="4">
    <location>
        <begin position="305"/>
        <end position="324"/>
    </location>
</feature>
<sequence>MHKISLSLLRAALSALLLVLQVAALQAQTAGPDFAPAGDDADFTRSFKLEGEWYFAWNEFLSPAEAQVLYDKGTLPKVPMPARWETYLPKFDENPHHHGTATYIARLSLPENAPTDLMLVVGAIQDAYRITWMPLNTPEQAVVIAEEGNLSGPELSALRNLTFPFPVSGDGLFIVHVRKTIFSEGGPRNAPEIQRAKDSNMQVRKDNLKNGLIVGVLLLIAVRLLTFWPAARQTNAALILFAATCLVLFRVVAVAGIFELLFGTAIHPLRLRLELATMPLLGALLVALNQTLFNKFMWRRLRQTVYFSSAIVLAFALLVSREWVTVLVPLYQTQMILVFALSGVCTALAVRRREPGIYGLVLVTLCAMLAGVHDVVAGNTDGYDVMIAEYATLLIMIYYSHTITKRISEAIQRAARLEQEKEQLSRAHTDAVRMARHDHLTGLLNRQSFDYLWAESWLDHCEEKSPLSIMLFDIDHFKRINDSLGHVAGDEVLKSLAVRLSEFDLRKSDRLCRYGGEEFVLILPNTPQADAIALADRLRAAVVETPLLEENTELRVTCSFGVAGSDQTQSPSADHLLVSADTALYQAKAHGRNCVRASHNIASEEAA</sequence>
<proteinExistence type="predicted"/>
<dbReference type="AlphaFoldDB" id="A0A4V2Q448"/>
<feature type="transmembrane region" description="Helical" evidence="4">
    <location>
        <begin position="275"/>
        <end position="293"/>
    </location>
</feature>
<dbReference type="SUPFAM" id="SSF55073">
    <property type="entry name" value="Nucleotide cyclase"/>
    <property type="match status" value="1"/>
</dbReference>
<feature type="transmembrane region" description="Helical" evidence="4">
    <location>
        <begin position="211"/>
        <end position="231"/>
    </location>
</feature>
<dbReference type="RefSeq" id="WP_132859758.1">
    <property type="nucleotide sequence ID" value="NZ_SMGR01000001.1"/>
</dbReference>
<name>A0A4V2Q448_9RHOB</name>
<dbReference type="EC" id="2.7.7.65" evidence="1"/>
<dbReference type="OrthoDB" id="7801365at2"/>
<feature type="coiled-coil region" evidence="3">
    <location>
        <begin position="400"/>
        <end position="434"/>
    </location>
</feature>
<dbReference type="PANTHER" id="PTHR45138">
    <property type="entry name" value="REGULATORY COMPONENTS OF SENSORY TRANSDUCTION SYSTEM"/>
    <property type="match status" value="1"/>
</dbReference>
<dbReference type="EMBL" id="SMGR01000001">
    <property type="protein sequence ID" value="TCL09750.1"/>
    <property type="molecule type" value="Genomic_DNA"/>
</dbReference>
<keyword evidence="5" id="KW-0732">Signal</keyword>
<dbReference type="PANTHER" id="PTHR45138:SF9">
    <property type="entry name" value="DIGUANYLATE CYCLASE DGCM-RELATED"/>
    <property type="match status" value="1"/>
</dbReference>
<keyword evidence="4" id="KW-0812">Transmembrane</keyword>
<evidence type="ECO:0000259" key="6">
    <source>
        <dbReference type="PROSITE" id="PS50887"/>
    </source>
</evidence>
<evidence type="ECO:0000256" key="1">
    <source>
        <dbReference type="ARBA" id="ARBA00012528"/>
    </source>
</evidence>
<dbReference type="Proteomes" id="UP000295673">
    <property type="component" value="Unassembled WGS sequence"/>
</dbReference>
<feature type="domain" description="GGDEF" evidence="6">
    <location>
        <begin position="465"/>
        <end position="600"/>
    </location>
</feature>
<gene>
    <name evidence="7" type="ORF">BXY66_1810</name>
</gene>
<keyword evidence="8" id="KW-1185">Reference proteome</keyword>
<dbReference type="NCBIfam" id="TIGR00254">
    <property type="entry name" value="GGDEF"/>
    <property type="match status" value="1"/>
</dbReference>
<dbReference type="Pfam" id="PF00990">
    <property type="entry name" value="GGDEF"/>
    <property type="match status" value="1"/>
</dbReference>